<feature type="compositionally biased region" description="Basic and acidic residues" evidence="1">
    <location>
        <begin position="91"/>
        <end position="108"/>
    </location>
</feature>
<dbReference type="AlphaFoldDB" id="A0A096CIE3"/>
<evidence type="ECO:0000256" key="1">
    <source>
        <dbReference type="SAM" id="MobiDB-lite"/>
    </source>
</evidence>
<dbReference type="Pfam" id="PF13240">
    <property type="entry name" value="Zn_Ribbon_1"/>
    <property type="match status" value="1"/>
</dbReference>
<dbReference type="RefSeq" id="WP_036866491.1">
    <property type="nucleotide sequence ID" value="NZ_JRNQ01000019.1"/>
</dbReference>
<feature type="compositionally biased region" description="Polar residues" evidence="1">
    <location>
        <begin position="132"/>
        <end position="150"/>
    </location>
</feature>
<accession>A0A096CIE3</accession>
<evidence type="ECO:0000313" key="4">
    <source>
        <dbReference type="EMBL" id="KGF45099.1"/>
    </source>
</evidence>
<keyword evidence="2" id="KW-0472">Membrane</keyword>
<comment type="caution">
    <text evidence="4">The sequence shown here is derived from an EMBL/GenBank/DDBJ whole genome shotgun (WGS) entry which is preliminary data.</text>
</comment>
<sequence length="172" mass="19123">MRCPECNTEINDDEQYCPNCGTPIPHSDNYNDDDPQLGKGLVVFIVIGTIFLLVFGALYYNNHKNDPEYTQTAIEPDSNLADNHPANFTTEQKDTTAQDTTEAKEEEAAAQKVFNSIRKQPRHIHVKVQEDGISTSPDGSVDLNTPPTETQTKEAPTHKETTPKPNIEPIAE</sequence>
<feature type="region of interest" description="Disordered" evidence="1">
    <location>
        <begin position="75"/>
        <end position="108"/>
    </location>
</feature>
<dbReference type="EMBL" id="JRNQ01000019">
    <property type="protein sequence ID" value="KGF45099.1"/>
    <property type="molecule type" value="Genomic_DNA"/>
</dbReference>
<proteinExistence type="predicted"/>
<keyword evidence="2" id="KW-1133">Transmembrane helix</keyword>
<evidence type="ECO:0000259" key="3">
    <source>
        <dbReference type="Pfam" id="PF13240"/>
    </source>
</evidence>
<dbReference type="OrthoDB" id="1082307at2"/>
<gene>
    <name evidence="4" type="ORF">HMPREF0647_03900</name>
</gene>
<evidence type="ECO:0000313" key="5">
    <source>
        <dbReference type="Proteomes" id="UP000029525"/>
    </source>
</evidence>
<evidence type="ECO:0000256" key="2">
    <source>
        <dbReference type="SAM" id="Phobius"/>
    </source>
</evidence>
<dbReference type="InterPro" id="IPR026870">
    <property type="entry name" value="Zinc_ribbon_dom"/>
</dbReference>
<dbReference type="Proteomes" id="UP000029525">
    <property type="component" value="Unassembled WGS sequence"/>
</dbReference>
<keyword evidence="2" id="KW-0812">Transmembrane</keyword>
<feature type="region of interest" description="Disordered" evidence="1">
    <location>
        <begin position="120"/>
        <end position="172"/>
    </location>
</feature>
<reference evidence="4 5" key="1">
    <citation type="submission" date="2014-07" db="EMBL/GenBank/DDBJ databases">
        <authorList>
            <person name="McCorrison J."/>
            <person name="Sanka R."/>
            <person name="Torralba M."/>
            <person name="Gillis M."/>
            <person name="Haft D.H."/>
            <person name="Methe B."/>
            <person name="Sutton G."/>
            <person name="Nelson K.E."/>
        </authorList>
    </citation>
    <scope>NUCLEOTIDE SEQUENCE [LARGE SCALE GENOMIC DNA]</scope>
    <source>
        <strain evidence="4 5">DNF00320</strain>
    </source>
</reference>
<feature type="domain" description="Zinc-ribbon" evidence="3">
    <location>
        <begin position="3"/>
        <end position="24"/>
    </location>
</feature>
<feature type="transmembrane region" description="Helical" evidence="2">
    <location>
        <begin position="41"/>
        <end position="60"/>
    </location>
</feature>
<organism evidence="4 5">
    <name type="scientific">Prevotella bivia DNF00320</name>
    <dbReference type="NCBI Taxonomy" id="1401068"/>
    <lineage>
        <taxon>Bacteria</taxon>
        <taxon>Pseudomonadati</taxon>
        <taxon>Bacteroidota</taxon>
        <taxon>Bacteroidia</taxon>
        <taxon>Bacteroidales</taxon>
        <taxon>Prevotellaceae</taxon>
        <taxon>Prevotella</taxon>
    </lineage>
</organism>
<name>A0A096CIE3_9BACT</name>
<feature type="compositionally biased region" description="Basic and acidic residues" evidence="1">
    <location>
        <begin position="151"/>
        <end position="162"/>
    </location>
</feature>
<protein>
    <recommendedName>
        <fullName evidence="3">Zinc-ribbon domain-containing protein</fullName>
    </recommendedName>
</protein>